<proteinExistence type="predicted"/>
<feature type="domain" description="HAMP" evidence="13">
    <location>
        <begin position="177"/>
        <end position="230"/>
    </location>
</feature>
<keyword evidence="8 11" id="KW-1133">Transmembrane helix</keyword>
<reference evidence="14 15" key="1">
    <citation type="submission" date="2024-06" db="EMBL/GenBank/DDBJ databases">
        <title>Genomic Encyclopedia of Type Strains, Phase IV (KMG-IV): sequencing the most valuable type-strain genomes for metagenomic binning, comparative biology and taxonomic classification.</title>
        <authorList>
            <person name="Goeker M."/>
        </authorList>
    </citation>
    <scope>NUCLEOTIDE SEQUENCE [LARGE SCALE GENOMIC DNA]</scope>
    <source>
        <strain evidence="14 15">DSM 29780</strain>
    </source>
</reference>
<keyword evidence="15" id="KW-1185">Reference proteome</keyword>
<feature type="transmembrane region" description="Helical" evidence="11">
    <location>
        <begin position="157"/>
        <end position="177"/>
    </location>
</feature>
<evidence type="ECO:0000256" key="5">
    <source>
        <dbReference type="ARBA" id="ARBA00022679"/>
    </source>
</evidence>
<dbReference type="InterPro" id="IPR003661">
    <property type="entry name" value="HisK_dim/P_dom"/>
</dbReference>
<keyword evidence="7 14" id="KW-0418">Kinase</keyword>
<dbReference type="SMART" id="SM00388">
    <property type="entry name" value="HisKA"/>
    <property type="match status" value="1"/>
</dbReference>
<keyword evidence="10 11" id="KW-0472">Membrane</keyword>
<evidence type="ECO:0000256" key="1">
    <source>
        <dbReference type="ARBA" id="ARBA00000085"/>
    </source>
</evidence>
<dbReference type="InterPro" id="IPR036890">
    <property type="entry name" value="HATPase_C_sf"/>
</dbReference>
<dbReference type="SMART" id="SM00304">
    <property type="entry name" value="HAMP"/>
    <property type="match status" value="1"/>
</dbReference>
<evidence type="ECO:0000313" key="15">
    <source>
        <dbReference type="Proteomes" id="UP001549047"/>
    </source>
</evidence>
<dbReference type="Pfam" id="PF02518">
    <property type="entry name" value="HATPase_c"/>
    <property type="match status" value="1"/>
</dbReference>
<keyword evidence="4" id="KW-0597">Phosphoprotein</keyword>
<dbReference type="InterPro" id="IPR003660">
    <property type="entry name" value="HAMP_dom"/>
</dbReference>
<gene>
    <name evidence="14" type="ORF">ABID16_002747</name>
</gene>
<dbReference type="PANTHER" id="PTHR45436">
    <property type="entry name" value="SENSOR HISTIDINE KINASE YKOH"/>
    <property type="match status" value="1"/>
</dbReference>
<dbReference type="Proteomes" id="UP001549047">
    <property type="component" value="Unassembled WGS sequence"/>
</dbReference>
<dbReference type="InterPro" id="IPR004358">
    <property type="entry name" value="Sig_transdc_His_kin-like_C"/>
</dbReference>
<evidence type="ECO:0000256" key="6">
    <source>
        <dbReference type="ARBA" id="ARBA00022692"/>
    </source>
</evidence>
<evidence type="ECO:0000256" key="2">
    <source>
        <dbReference type="ARBA" id="ARBA00004370"/>
    </source>
</evidence>
<dbReference type="Pfam" id="PF00672">
    <property type="entry name" value="HAMP"/>
    <property type="match status" value="1"/>
</dbReference>
<comment type="catalytic activity">
    <reaction evidence="1">
        <text>ATP + protein L-histidine = ADP + protein N-phospho-L-histidine.</text>
        <dbReference type="EC" id="2.7.13.3"/>
    </reaction>
</comment>
<dbReference type="PROSITE" id="PS50885">
    <property type="entry name" value="HAMP"/>
    <property type="match status" value="1"/>
</dbReference>
<name>A0ABV2J0X5_9HYPH</name>
<accession>A0ABV2J0X5</accession>
<feature type="domain" description="Histidine kinase" evidence="12">
    <location>
        <begin position="238"/>
        <end position="448"/>
    </location>
</feature>
<dbReference type="CDD" id="cd00082">
    <property type="entry name" value="HisKA"/>
    <property type="match status" value="1"/>
</dbReference>
<organism evidence="14 15">
    <name type="scientific">Rhizobium aquaticum</name>
    <dbReference type="NCBI Taxonomy" id="1549636"/>
    <lineage>
        <taxon>Bacteria</taxon>
        <taxon>Pseudomonadati</taxon>
        <taxon>Pseudomonadota</taxon>
        <taxon>Alphaproteobacteria</taxon>
        <taxon>Hyphomicrobiales</taxon>
        <taxon>Rhizobiaceae</taxon>
        <taxon>Rhizobium/Agrobacterium group</taxon>
        <taxon>Rhizobium</taxon>
    </lineage>
</organism>
<keyword evidence="6 11" id="KW-0812">Transmembrane</keyword>
<evidence type="ECO:0000256" key="3">
    <source>
        <dbReference type="ARBA" id="ARBA00012438"/>
    </source>
</evidence>
<dbReference type="InterPro" id="IPR050428">
    <property type="entry name" value="TCS_sensor_his_kinase"/>
</dbReference>
<evidence type="ECO:0000256" key="4">
    <source>
        <dbReference type="ARBA" id="ARBA00022553"/>
    </source>
</evidence>
<dbReference type="InterPro" id="IPR003594">
    <property type="entry name" value="HATPase_dom"/>
</dbReference>
<dbReference type="PRINTS" id="PR00344">
    <property type="entry name" value="BCTRLSENSOR"/>
</dbReference>
<evidence type="ECO:0000256" key="11">
    <source>
        <dbReference type="SAM" id="Phobius"/>
    </source>
</evidence>
<dbReference type="Gene3D" id="6.10.340.10">
    <property type="match status" value="1"/>
</dbReference>
<comment type="caution">
    <text evidence="14">The sequence shown here is derived from an EMBL/GenBank/DDBJ whole genome shotgun (WGS) entry which is preliminary data.</text>
</comment>
<dbReference type="PANTHER" id="PTHR45436:SF8">
    <property type="entry name" value="HISTIDINE KINASE"/>
    <property type="match status" value="1"/>
</dbReference>
<dbReference type="Gene3D" id="1.10.287.130">
    <property type="match status" value="1"/>
</dbReference>
<dbReference type="Pfam" id="PF00512">
    <property type="entry name" value="HisKA"/>
    <property type="match status" value="1"/>
</dbReference>
<dbReference type="Gene3D" id="3.30.565.10">
    <property type="entry name" value="Histidine kinase-like ATPase, C-terminal domain"/>
    <property type="match status" value="1"/>
</dbReference>
<dbReference type="RefSeq" id="WP_354556921.1">
    <property type="nucleotide sequence ID" value="NZ_JBEPMB010000004.1"/>
</dbReference>
<dbReference type="GO" id="GO:0016301">
    <property type="term" value="F:kinase activity"/>
    <property type="evidence" value="ECO:0007669"/>
    <property type="project" value="UniProtKB-KW"/>
</dbReference>
<dbReference type="InterPro" id="IPR005467">
    <property type="entry name" value="His_kinase_dom"/>
</dbReference>
<evidence type="ECO:0000256" key="10">
    <source>
        <dbReference type="ARBA" id="ARBA00023136"/>
    </source>
</evidence>
<dbReference type="SUPFAM" id="SSF158472">
    <property type="entry name" value="HAMP domain-like"/>
    <property type="match status" value="1"/>
</dbReference>
<dbReference type="SUPFAM" id="SSF47384">
    <property type="entry name" value="Homodimeric domain of signal transducing histidine kinase"/>
    <property type="match status" value="1"/>
</dbReference>
<dbReference type="SUPFAM" id="SSF55874">
    <property type="entry name" value="ATPase domain of HSP90 chaperone/DNA topoisomerase II/histidine kinase"/>
    <property type="match status" value="1"/>
</dbReference>
<keyword evidence="9" id="KW-0902">Two-component regulatory system</keyword>
<protein>
    <recommendedName>
        <fullName evidence="3">histidine kinase</fullName>
        <ecNumber evidence="3">2.7.13.3</ecNumber>
    </recommendedName>
</protein>
<dbReference type="InterPro" id="IPR036097">
    <property type="entry name" value="HisK_dim/P_sf"/>
</dbReference>
<comment type="subcellular location">
    <subcellularLocation>
        <location evidence="2">Membrane</location>
    </subcellularLocation>
</comment>
<evidence type="ECO:0000259" key="12">
    <source>
        <dbReference type="PROSITE" id="PS50109"/>
    </source>
</evidence>
<evidence type="ECO:0000313" key="14">
    <source>
        <dbReference type="EMBL" id="MET3614410.1"/>
    </source>
</evidence>
<feature type="transmembrane region" description="Helical" evidence="11">
    <location>
        <begin position="12"/>
        <end position="32"/>
    </location>
</feature>
<dbReference type="EMBL" id="JBEPMB010000004">
    <property type="protein sequence ID" value="MET3614410.1"/>
    <property type="molecule type" value="Genomic_DNA"/>
</dbReference>
<sequence length="455" mass="50266">MYPANFWRSTPFRLAVAYAFLFMTSSFLVYAVTYEILRRELYATLDASVTETYSVMQSTYSPGRVEDLVKAMETYSNLEQGYPSVFYLGTPEGQRLAGNVATFKTGSSLQTVTGEELGLSTRNRYRVLTGTIDGRPLLIGQSVEQTEALAEIVFSSFAWMALATSLLAIIVGVFLGLRAQARIQNIARTMNDISDGQFTKRVEISGRGDDIDVIAGQINEALNRLSDLMTGMKQVSVDIAHDLKTPLNRLKVILEEAAIREENGHAVGEQLQEALAESDRINATFQALLRISQIEAGARRSRFIQLDLRQVLENVAEIFSGVAEDNGQSVSFEAPPDATFPIEGDKELLTQLAVNLVENAINHCPAGTRIVVSLERRKEGYVAIVADDGPGIDESEREKVFRRLYRLDKSRNSPGNGLGLSMVKAIADLHGLSVKIEDNRPGARFVLSQLHYRVC</sequence>
<dbReference type="PROSITE" id="PS50109">
    <property type="entry name" value="HIS_KIN"/>
    <property type="match status" value="1"/>
</dbReference>
<keyword evidence="5" id="KW-0808">Transferase</keyword>
<dbReference type="SMART" id="SM00387">
    <property type="entry name" value="HATPase_c"/>
    <property type="match status" value="1"/>
</dbReference>
<evidence type="ECO:0000256" key="9">
    <source>
        <dbReference type="ARBA" id="ARBA00023012"/>
    </source>
</evidence>
<evidence type="ECO:0000256" key="8">
    <source>
        <dbReference type="ARBA" id="ARBA00022989"/>
    </source>
</evidence>
<dbReference type="EC" id="2.7.13.3" evidence="3"/>
<evidence type="ECO:0000256" key="7">
    <source>
        <dbReference type="ARBA" id="ARBA00022777"/>
    </source>
</evidence>
<evidence type="ECO:0000259" key="13">
    <source>
        <dbReference type="PROSITE" id="PS50885"/>
    </source>
</evidence>